<feature type="compositionally biased region" description="Low complexity" evidence="2">
    <location>
        <begin position="368"/>
        <end position="377"/>
    </location>
</feature>
<dbReference type="GeneID" id="31010189"/>
<evidence type="ECO:0000256" key="2">
    <source>
        <dbReference type="SAM" id="MobiDB-lite"/>
    </source>
</evidence>
<dbReference type="AlphaFoldDB" id="A0A1J9SLZ0"/>
<dbReference type="RefSeq" id="XP_020135583.1">
    <property type="nucleotide sequence ID" value="XM_020269930.1"/>
</dbReference>
<keyword evidence="5" id="KW-1185">Reference proteome</keyword>
<sequence>MHSVSLLVPALAGGVLGFALPEPNVRHIPPHNARLGNKAITKHVIIEAPCEDDYYYHGGLQTTAYAVFPGSSSPTQTFVVTTVETIAPSDDPLDTPDVDFLPEVADGFYFDEYLDDFYGFYDFSDTSFSATLQDFAPGLSSYDTNVFDEDDLPQFVTIGGQLYSTVSQFYLPPNINAILPRSPQQLPALDPKNFASIQDLLEEIAIRQETEREYARLVASQSPPKQPPSKADALNAPGIAMLQRQSIRDEIIARRESEKAAKAIQAGQASAAVQASASAAQAEREAAAAQSKANAAAAAAATGDTAKSIQITLDRKTLPILPGTAAVQSDGKAEPLVIGKKVAEAAAGTISKDADKLKQVQDQAKSAAQKAQAAAPKPTGLISRAINATSPSGSGANPMASNNGTDFTSVISALVGTANQQQNLDASSTPDFSYSTISDVTGGFFLAADDSGTLGLTAEAPTADAFAWKTFALFKGALAADARSRLFVFFPATMDALGVSRFRLAALNETSFDARAAAVIPVNVGGDGAVAGSVLVPVDAEGGSYAFVACDVAVDGVVVNKLFVVADQDAGIKTLLETSTQDQVTGGVANDCFPVSLKSPLSAGL</sequence>
<evidence type="ECO:0000313" key="5">
    <source>
        <dbReference type="Proteomes" id="UP000183809"/>
    </source>
</evidence>
<proteinExistence type="predicted"/>
<feature type="coiled-coil region" evidence="1">
    <location>
        <begin position="272"/>
        <end position="299"/>
    </location>
</feature>
<evidence type="ECO:0000256" key="3">
    <source>
        <dbReference type="SAM" id="SignalP"/>
    </source>
</evidence>
<evidence type="ECO:0000256" key="1">
    <source>
        <dbReference type="SAM" id="Coils"/>
    </source>
</evidence>
<feature type="chain" id="PRO_5009657270" evidence="3">
    <location>
        <begin position="18"/>
        <end position="605"/>
    </location>
</feature>
<name>A0A1J9SLZ0_9PEZI</name>
<feature type="compositionally biased region" description="Polar residues" evidence="2">
    <location>
        <begin position="386"/>
        <end position="401"/>
    </location>
</feature>
<feature type="signal peptide" evidence="3">
    <location>
        <begin position="1"/>
        <end position="17"/>
    </location>
</feature>
<dbReference type="Proteomes" id="UP000183809">
    <property type="component" value="Unassembled WGS sequence"/>
</dbReference>
<accession>A0A1J9SLZ0</accession>
<comment type="caution">
    <text evidence="4">The sequence shown here is derived from an EMBL/GenBank/DDBJ whole genome shotgun (WGS) entry which is preliminary data.</text>
</comment>
<feature type="region of interest" description="Disordered" evidence="2">
    <location>
        <begin position="216"/>
        <end position="236"/>
    </location>
</feature>
<dbReference type="EMBL" id="MNUE01000001">
    <property type="protein sequence ID" value="OJD40740.1"/>
    <property type="molecule type" value="Genomic_DNA"/>
</dbReference>
<organism evidence="4 5">
    <name type="scientific">Diplodia corticola</name>
    <dbReference type="NCBI Taxonomy" id="236234"/>
    <lineage>
        <taxon>Eukaryota</taxon>
        <taxon>Fungi</taxon>
        <taxon>Dikarya</taxon>
        <taxon>Ascomycota</taxon>
        <taxon>Pezizomycotina</taxon>
        <taxon>Dothideomycetes</taxon>
        <taxon>Dothideomycetes incertae sedis</taxon>
        <taxon>Botryosphaeriales</taxon>
        <taxon>Botryosphaeriaceae</taxon>
        <taxon>Diplodia</taxon>
    </lineage>
</organism>
<keyword evidence="3" id="KW-0732">Signal</keyword>
<evidence type="ECO:0000313" key="4">
    <source>
        <dbReference type="EMBL" id="OJD40740.1"/>
    </source>
</evidence>
<feature type="region of interest" description="Disordered" evidence="2">
    <location>
        <begin position="368"/>
        <end position="401"/>
    </location>
</feature>
<dbReference type="STRING" id="236234.A0A1J9SLZ0"/>
<gene>
    <name evidence="4" type="ORF">BKCO1_1000523</name>
</gene>
<reference evidence="4 5" key="1">
    <citation type="submission" date="2016-10" db="EMBL/GenBank/DDBJ databases">
        <title>Proteomics and genomics reveal pathogen-plant mechanisms compatible with a hemibiotrophic lifestyle of Diplodia corticola.</title>
        <authorList>
            <person name="Fernandes I."/>
            <person name="De Jonge R."/>
            <person name="Van De Peer Y."/>
            <person name="Devreese B."/>
            <person name="Alves A."/>
            <person name="Esteves A.C."/>
        </authorList>
    </citation>
    <scope>NUCLEOTIDE SEQUENCE [LARGE SCALE GENOMIC DNA]</scope>
    <source>
        <strain evidence="4 5">CBS 112549</strain>
    </source>
</reference>
<dbReference type="OrthoDB" id="3943468at2759"/>
<keyword evidence="1" id="KW-0175">Coiled coil</keyword>
<protein>
    <submittedName>
        <fullName evidence="4">Hemagglutinin-like</fullName>
    </submittedName>
</protein>